<dbReference type="Pfam" id="PF10337">
    <property type="entry name" value="ArAE_2_N"/>
    <property type="match status" value="1"/>
</dbReference>
<accession>A0A4P9ZK94</accession>
<evidence type="ECO:0000256" key="2">
    <source>
        <dbReference type="ARBA" id="ARBA00022692"/>
    </source>
</evidence>
<dbReference type="InterPro" id="IPR052430">
    <property type="entry name" value="IVT-Associated"/>
</dbReference>
<evidence type="ECO:0000256" key="4">
    <source>
        <dbReference type="ARBA" id="ARBA00023136"/>
    </source>
</evidence>
<evidence type="ECO:0000259" key="7">
    <source>
        <dbReference type="Pfam" id="PF10337"/>
    </source>
</evidence>
<sequence length="402" mass="44453">MTAKVDNTTGAVAFVWAYFKPLIFGANIALVSGIVFFPVSAIFVLEKHVLTVMCRVLKVLDITTKAFLLRDSSAILTPQQFSSHMAEVRQAMSALKEATLEAKYEISYSNHKPEDFDAIQKTLLLISQHLGSMTLSAQNERYLTNARDYLDQRQPPSGTHPYTPVGTVPISISRPSASQSELGPPSPLAMSLRTTQSLDQPVLACLNHCVPKELAKADRKIFMQLLHSFGPSIQELSYLCELTLDRCVHRFIKNCEGLTQSSVTVRIVNELPDDLLIHNYSVIEARMDVPENPAVPGGEKAAETTSGGEGSPTSAPAPNPTHPGLRDDQIPHPVRSNDPLSDADMQEFVNKIQRAIARFDKLEVTAIRKVYRHTMNVVDPTGPRESHREPGVYAKWPSFFPP</sequence>
<dbReference type="EMBL" id="ML003803">
    <property type="protein sequence ID" value="RKP33503.1"/>
    <property type="molecule type" value="Genomic_DNA"/>
</dbReference>
<feature type="domain" description="Putative ER transporter 6TM N-terminal" evidence="7">
    <location>
        <begin position="15"/>
        <end position="123"/>
    </location>
</feature>
<organism evidence="8 9">
    <name type="scientific">Dimargaris cristalligena</name>
    <dbReference type="NCBI Taxonomy" id="215637"/>
    <lineage>
        <taxon>Eukaryota</taxon>
        <taxon>Fungi</taxon>
        <taxon>Fungi incertae sedis</taxon>
        <taxon>Zoopagomycota</taxon>
        <taxon>Kickxellomycotina</taxon>
        <taxon>Dimargaritomycetes</taxon>
        <taxon>Dimargaritales</taxon>
        <taxon>Dimargaritaceae</taxon>
        <taxon>Dimargaris</taxon>
    </lineage>
</organism>
<dbReference type="PANTHER" id="PTHR47804:SF3">
    <property type="entry name" value="PROTEIN BRE4"/>
    <property type="match status" value="1"/>
</dbReference>
<evidence type="ECO:0000313" key="9">
    <source>
        <dbReference type="Proteomes" id="UP000268162"/>
    </source>
</evidence>
<keyword evidence="4 6" id="KW-0472">Membrane</keyword>
<feature type="region of interest" description="Disordered" evidence="5">
    <location>
        <begin position="290"/>
        <end position="341"/>
    </location>
</feature>
<keyword evidence="3 6" id="KW-1133">Transmembrane helix</keyword>
<dbReference type="InterPro" id="IPR018823">
    <property type="entry name" value="ArAE_2_N"/>
</dbReference>
<reference evidence="9" key="1">
    <citation type="journal article" date="2018" name="Nat. Microbiol.">
        <title>Leveraging single-cell genomics to expand the fungal tree of life.</title>
        <authorList>
            <person name="Ahrendt S.R."/>
            <person name="Quandt C.A."/>
            <person name="Ciobanu D."/>
            <person name="Clum A."/>
            <person name="Salamov A."/>
            <person name="Andreopoulos B."/>
            <person name="Cheng J.F."/>
            <person name="Woyke T."/>
            <person name="Pelin A."/>
            <person name="Henrissat B."/>
            <person name="Reynolds N.K."/>
            <person name="Benny G.L."/>
            <person name="Smith M.E."/>
            <person name="James T.Y."/>
            <person name="Grigoriev I.V."/>
        </authorList>
    </citation>
    <scope>NUCLEOTIDE SEQUENCE [LARGE SCALE GENOMIC DNA]</scope>
    <source>
        <strain evidence="9">RSA 468</strain>
    </source>
</reference>
<dbReference type="Proteomes" id="UP000268162">
    <property type="component" value="Unassembled WGS sequence"/>
</dbReference>
<gene>
    <name evidence="8" type="ORF">BJ085DRAFT_32636</name>
</gene>
<evidence type="ECO:0000313" key="8">
    <source>
        <dbReference type="EMBL" id="RKP33503.1"/>
    </source>
</evidence>
<evidence type="ECO:0000256" key="1">
    <source>
        <dbReference type="ARBA" id="ARBA00004141"/>
    </source>
</evidence>
<name>A0A4P9ZK94_9FUNG</name>
<dbReference type="AlphaFoldDB" id="A0A4P9ZK94"/>
<feature type="transmembrane region" description="Helical" evidence="6">
    <location>
        <begin position="22"/>
        <end position="45"/>
    </location>
</feature>
<dbReference type="STRING" id="215637.A0A4P9ZK94"/>
<keyword evidence="9" id="KW-1185">Reference proteome</keyword>
<keyword evidence="2 6" id="KW-0812">Transmembrane</keyword>
<evidence type="ECO:0000256" key="3">
    <source>
        <dbReference type="ARBA" id="ARBA00022989"/>
    </source>
</evidence>
<feature type="compositionally biased region" description="Polar residues" evidence="5">
    <location>
        <begin position="303"/>
        <end position="314"/>
    </location>
</feature>
<dbReference type="GO" id="GO:0016020">
    <property type="term" value="C:membrane"/>
    <property type="evidence" value="ECO:0007669"/>
    <property type="project" value="UniProtKB-SubCell"/>
</dbReference>
<evidence type="ECO:0000256" key="6">
    <source>
        <dbReference type="SAM" id="Phobius"/>
    </source>
</evidence>
<feature type="region of interest" description="Disordered" evidence="5">
    <location>
        <begin position="150"/>
        <end position="189"/>
    </location>
</feature>
<proteinExistence type="predicted"/>
<comment type="subcellular location">
    <subcellularLocation>
        <location evidence="1">Membrane</location>
        <topology evidence="1">Multi-pass membrane protein</topology>
    </subcellularLocation>
</comment>
<protein>
    <recommendedName>
        <fullName evidence="7">Putative ER transporter 6TM N-terminal domain-containing protein</fullName>
    </recommendedName>
</protein>
<evidence type="ECO:0000256" key="5">
    <source>
        <dbReference type="SAM" id="MobiDB-lite"/>
    </source>
</evidence>
<dbReference type="PANTHER" id="PTHR47804">
    <property type="entry name" value="60S RIBOSOMAL PROTEIN L19"/>
    <property type="match status" value="1"/>
</dbReference>